<dbReference type="SUPFAM" id="SSF53850">
    <property type="entry name" value="Periplasmic binding protein-like II"/>
    <property type="match status" value="1"/>
</dbReference>
<accession>A0A916W7F9</accession>
<dbReference type="PANTHER" id="PTHR30006:SF2">
    <property type="entry name" value="ABC TRANSPORTER SUBSTRATE-BINDING PROTEIN"/>
    <property type="match status" value="1"/>
</dbReference>
<dbReference type="Gene3D" id="3.40.190.10">
    <property type="entry name" value="Periplasmic binding protein-like II"/>
    <property type="match status" value="2"/>
</dbReference>
<evidence type="ECO:0000256" key="4">
    <source>
        <dbReference type="SAM" id="SignalP"/>
    </source>
</evidence>
<reference evidence="5" key="1">
    <citation type="journal article" date="2014" name="Int. J. Syst. Evol. Microbiol.">
        <title>Complete genome sequence of Corynebacterium casei LMG S-19264T (=DSM 44701T), isolated from a smear-ripened cheese.</title>
        <authorList>
            <consortium name="US DOE Joint Genome Institute (JGI-PGF)"/>
            <person name="Walter F."/>
            <person name="Albersmeier A."/>
            <person name="Kalinowski J."/>
            <person name="Ruckert C."/>
        </authorList>
    </citation>
    <scope>NUCLEOTIDE SEQUENCE</scope>
    <source>
        <strain evidence="5">CGMCC 1.15320</strain>
    </source>
</reference>
<proteinExistence type="predicted"/>
<keyword evidence="1 4" id="KW-0732">Signal</keyword>
<evidence type="ECO:0008006" key="7">
    <source>
        <dbReference type="Google" id="ProtNLM"/>
    </source>
</evidence>
<name>A0A916W7F9_9HYPH</name>
<evidence type="ECO:0000256" key="3">
    <source>
        <dbReference type="SAM" id="MobiDB-lite"/>
    </source>
</evidence>
<protein>
    <recommendedName>
        <fullName evidence="7">ABC transporter substrate-binding protein</fullName>
    </recommendedName>
</protein>
<feature type="region of interest" description="Disordered" evidence="3">
    <location>
        <begin position="333"/>
        <end position="354"/>
    </location>
</feature>
<evidence type="ECO:0000256" key="1">
    <source>
        <dbReference type="ARBA" id="ARBA00022729"/>
    </source>
</evidence>
<sequence>MRLKFTMTSALATAASLMLSHAALAQAAQTFDEVVAKAKEEGALFIAISSPGVPEGHQALIKAFNERFGLNLRIEWTPTNPVQTGTRLIAEAGAAGSVDIVGNGGPQEVMVLKDRDIVKPYPWAEVFGKELNGFDEIANRPMEDLRGYVLPIVDVAYGISWNPNLIADEEVPSSWAELFDPKWKGKFSVNSLALNPLDYYTFAVGKDATLEMAEKTLDNEPVLERGTAAATRAVAIGQVPVGLSAFHIAQRTEGVKFKLFDDYVALNHTFIYVPETAPNPNAARLFAAWLVSEGMSVVEEFEKLPRAADVGSPLAKMVEDAKAKGAKILEEDSLANSSAAAETRAEISDMLTNR</sequence>
<dbReference type="InterPro" id="IPR006059">
    <property type="entry name" value="SBP"/>
</dbReference>
<dbReference type="AlphaFoldDB" id="A0A916W7F9"/>
<dbReference type="EMBL" id="BMIF01000010">
    <property type="protein sequence ID" value="GGA75008.1"/>
    <property type="molecule type" value="Genomic_DNA"/>
</dbReference>
<feature type="chain" id="PRO_5037664061" description="ABC transporter substrate-binding protein" evidence="4">
    <location>
        <begin position="28"/>
        <end position="354"/>
    </location>
</feature>
<dbReference type="Pfam" id="PF01547">
    <property type="entry name" value="SBP_bac_1"/>
    <property type="match status" value="1"/>
</dbReference>
<reference evidence="5" key="2">
    <citation type="submission" date="2020-09" db="EMBL/GenBank/DDBJ databases">
        <authorList>
            <person name="Sun Q."/>
            <person name="Zhou Y."/>
        </authorList>
    </citation>
    <scope>NUCLEOTIDE SEQUENCE</scope>
    <source>
        <strain evidence="5">CGMCC 1.15320</strain>
    </source>
</reference>
<evidence type="ECO:0000256" key="2">
    <source>
        <dbReference type="ARBA" id="ARBA00022764"/>
    </source>
</evidence>
<dbReference type="Proteomes" id="UP000636264">
    <property type="component" value="Unassembled WGS sequence"/>
</dbReference>
<evidence type="ECO:0000313" key="6">
    <source>
        <dbReference type="Proteomes" id="UP000636264"/>
    </source>
</evidence>
<feature type="signal peptide" evidence="4">
    <location>
        <begin position="1"/>
        <end position="27"/>
    </location>
</feature>
<evidence type="ECO:0000313" key="5">
    <source>
        <dbReference type="EMBL" id="GGA75008.1"/>
    </source>
</evidence>
<keyword evidence="2" id="KW-0574">Periplasm</keyword>
<organism evidence="5 6">
    <name type="scientific">Nitratireductor aestuarii</name>
    <dbReference type="NCBI Taxonomy" id="1735103"/>
    <lineage>
        <taxon>Bacteria</taxon>
        <taxon>Pseudomonadati</taxon>
        <taxon>Pseudomonadota</taxon>
        <taxon>Alphaproteobacteria</taxon>
        <taxon>Hyphomicrobiales</taxon>
        <taxon>Phyllobacteriaceae</taxon>
        <taxon>Nitratireductor</taxon>
    </lineage>
</organism>
<dbReference type="RefSeq" id="WP_188722038.1">
    <property type="nucleotide sequence ID" value="NZ_BMIF01000010.1"/>
</dbReference>
<dbReference type="PANTHER" id="PTHR30006">
    <property type="entry name" value="THIAMINE-BINDING PERIPLASMIC PROTEIN-RELATED"/>
    <property type="match status" value="1"/>
</dbReference>
<comment type="caution">
    <text evidence="5">The sequence shown here is derived from an EMBL/GenBank/DDBJ whole genome shotgun (WGS) entry which is preliminary data.</text>
</comment>
<keyword evidence="6" id="KW-1185">Reference proteome</keyword>
<gene>
    <name evidence="5" type="ORF">GCM10011385_31300</name>
</gene>